<feature type="region of interest" description="Disordered" evidence="1">
    <location>
        <begin position="1"/>
        <end position="60"/>
    </location>
</feature>
<comment type="caution">
    <text evidence="2">The sequence shown here is derived from an EMBL/GenBank/DDBJ whole genome shotgun (WGS) entry which is preliminary data.</text>
</comment>
<evidence type="ECO:0000256" key="1">
    <source>
        <dbReference type="SAM" id="MobiDB-lite"/>
    </source>
</evidence>
<feature type="compositionally biased region" description="Low complexity" evidence="1">
    <location>
        <begin position="103"/>
        <end position="118"/>
    </location>
</feature>
<reference evidence="2 3" key="1">
    <citation type="journal article" date="2014" name="Agronomy (Basel)">
        <title>A Draft Genome Sequence for Ensete ventricosum, the Drought-Tolerant Tree Against Hunger.</title>
        <authorList>
            <person name="Harrison J."/>
            <person name="Moore K.A."/>
            <person name="Paszkiewicz K."/>
            <person name="Jones T."/>
            <person name="Grant M."/>
            <person name="Ambacheew D."/>
            <person name="Muzemil S."/>
            <person name="Studholme D.J."/>
        </authorList>
    </citation>
    <scope>NUCLEOTIDE SEQUENCE [LARGE SCALE GENOMIC DNA]</scope>
</reference>
<dbReference type="Proteomes" id="UP000287651">
    <property type="component" value="Unassembled WGS sequence"/>
</dbReference>
<protein>
    <submittedName>
        <fullName evidence="2">Uncharacterized protein</fullName>
    </submittedName>
</protein>
<feature type="region of interest" description="Disordered" evidence="1">
    <location>
        <begin position="90"/>
        <end position="118"/>
    </location>
</feature>
<name>A0A427A5U0_ENSVE</name>
<accession>A0A427A5U0</accession>
<evidence type="ECO:0000313" key="3">
    <source>
        <dbReference type="Proteomes" id="UP000287651"/>
    </source>
</evidence>
<organism evidence="2 3">
    <name type="scientific">Ensete ventricosum</name>
    <name type="common">Abyssinian banana</name>
    <name type="synonym">Musa ensete</name>
    <dbReference type="NCBI Taxonomy" id="4639"/>
    <lineage>
        <taxon>Eukaryota</taxon>
        <taxon>Viridiplantae</taxon>
        <taxon>Streptophyta</taxon>
        <taxon>Embryophyta</taxon>
        <taxon>Tracheophyta</taxon>
        <taxon>Spermatophyta</taxon>
        <taxon>Magnoliopsida</taxon>
        <taxon>Liliopsida</taxon>
        <taxon>Zingiberales</taxon>
        <taxon>Musaceae</taxon>
        <taxon>Ensete</taxon>
    </lineage>
</organism>
<gene>
    <name evidence="2" type="ORF">B296_00003104</name>
</gene>
<sequence length="185" mass="20384">MREEEGETGGWETPKRGDCRIPAAIRCPPPPRKKKRCPTAAGALGKRRGPPRNGQFQKLRNHQRPCYPCRLARRIRVLFLPLNRSRRKESRVSQGFVDLRGDPPSAATKPSSSSPASSRFLPLPFHSIETLGGFTFGVVCRQGGGVWDGKNGVGMASIGVTRPEPVMKSIMLVVRARRSTDLLSL</sequence>
<evidence type="ECO:0000313" key="2">
    <source>
        <dbReference type="EMBL" id="RRT71610.1"/>
    </source>
</evidence>
<dbReference type="AlphaFoldDB" id="A0A427A5U0"/>
<proteinExistence type="predicted"/>
<dbReference type="EMBL" id="AMZH03003659">
    <property type="protein sequence ID" value="RRT71610.1"/>
    <property type="molecule type" value="Genomic_DNA"/>
</dbReference>